<dbReference type="EMBL" id="JACDZE010000001">
    <property type="protein sequence ID" value="MBA5629539.1"/>
    <property type="molecule type" value="Genomic_DNA"/>
</dbReference>
<evidence type="ECO:0000313" key="1">
    <source>
        <dbReference type="EMBL" id="MBA5629539.1"/>
    </source>
</evidence>
<gene>
    <name evidence="1" type="ORF">HU137_07120</name>
</gene>
<dbReference type="Proteomes" id="UP000552241">
    <property type="component" value="Unassembled WGS sequence"/>
</dbReference>
<protein>
    <recommendedName>
        <fullName evidence="3">YD repeat-containing protein</fullName>
    </recommendedName>
</protein>
<evidence type="ECO:0008006" key="3">
    <source>
        <dbReference type="Google" id="ProtNLM"/>
    </source>
</evidence>
<dbReference type="AlphaFoldDB" id="A0A838ZSD8"/>
<comment type="caution">
    <text evidence="1">The sequence shown here is derived from an EMBL/GenBank/DDBJ whole genome shotgun (WGS) entry which is preliminary data.</text>
</comment>
<proteinExistence type="predicted"/>
<reference evidence="1 2" key="1">
    <citation type="submission" date="2020-07" db="EMBL/GenBank/DDBJ databases">
        <title>Moheibacter lacus sp. nov., a member of the family Flavobacteriaceae isolated from freshwater lake sediment.</title>
        <authorList>
            <person name="Liu Y."/>
        </authorList>
    </citation>
    <scope>NUCLEOTIDE SEQUENCE [LARGE SCALE GENOMIC DNA]</scope>
    <source>
        <strain evidence="1 2">BDHS18</strain>
    </source>
</reference>
<dbReference type="RefSeq" id="WP_182043090.1">
    <property type="nucleotide sequence ID" value="NZ_JACDZE010000001.1"/>
</dbReference>
<organism evidence="1 2">
    <name type="scientific">Moheibacter lacus</name>
    <dbReference type="NCBI Taxonomy" id="2745851"/>
    <lineage>
        <taxon>Bacteria</taxon>
        <taxon>Pseudomonadati</taxon>
        <taxon>Bacteroidota</taxon>
        <taxon>Flavobacteriia</taxon>
        <taxon>Flavobacteriales</taxon>
        <taxon>Weeksellaceae</taxon>
        <taxon>Moheibacter</taxon>
    </lineage>
</organism>
<name>A0A838ZSD8_9FLAO</name>
<sequence>MKNINFLYLFIVLISIHSCSALKKDLNANSPKIKKITTALYVQGNREELNREEILTNYLFNIEIYNRFGSLIEKQHYDTEGKLSKKSIYQFDGNNSPIKGFDFWDNPVRNEYWVSKHKRRQIENQYFNDKDELTATETIRYDARGNEIEKFKKSISGDTLIWIQFNYNAKNQLSKMKRYVIKGNEIRNFEYNKKNQMEVIKIRRDTISQKIESQYDENNNVILAKYINEKTGNVNETIYNYVYDAHGNWITQKSSTNGKLNMIYEREIEYFE</sequence>
<keyword evidence="2" id="KW-1185">Reference proteome</keyword>
<evidence type="ECO:0000313" key="2">
    <source>
        <dbReference type="Proteomes" id="UP000552241"/>
    </source>
</evidence>
<accession>A0A838ZSD8</accession>
<dbReference type="Gene3D" id="2.180.10.10">
    <property type="entry name" value="RHS repeat-associated core"/>
    <property type="match status" value="1"/>
</dbReference>